<dbReference type="Gene3D" id="3.40.50.11840">
    <property type="entry name" value="Diphthamide synthesis DPH1/DPH2 domain 1"/>
    <property type="match status" value="1"/>
</dbReference>
<dbReference type="SFLD" id="SFLDF00408">
    <property type="entry name" value="Diphthamide_biosynthesis_famil"/>
    <property type="match status" value="1"/>
</dbReference>
<evidence type="ECO:0000313" key="13">
    <source>
        <dbReference type="Proteomes" id="UP000268162"/>
    </source>
</evidence>
<dbReference type="EMBL" id="ML002330">
    <property type="protein sequence ID" value="RKP38786.1"/>
    <property type="molecule type" value="Genomic_DNA"/>
</dbReference>
<reference evidence="13" key="1">
    <citation type="journal article" date="2018" name="Nat. Microbiol.">
        <title>Leveraging single-cell genomics to expand the fungal tree of life.</title>
        <authorList>
            <person name="Ahrendt S.R."/>
            <person name="Quandt C.A."/>
            <person name="Ciobanu D."/>
            <person name="Clum A."/>
            <person name="Salamov A."/>
            <person name="Andreopoulos B."/>
            <person name="Cheng J.F."/>
            <person name="Woyke T."/>
            <person name="Pelin A."/>
            <person name="Henrissat B."/>
            <person name="Reynolds N.K."/>
            <person name="Benny G.L."/>
            <person name="Smith M.E."/>
            <person name="James T.Y."/>
            <person name="Grigoriev I.V."/>
        </authorList>
    </citation>
    <scope>NUCLEOTIDE SEQUENCE [LARGE SCALE GENOMIC DNA]</scope>
    <source>
        <strain evidence="13">RSA 468</strain>
    </source>
</reference>
<feature type="region of interest" description="Disordered" evidence="11">
    <location>
        <begin position="165"/>
        <end position="199"/>
    </location>
</feature>
<dbReference type="PANTHER" id="PTHR10762:SF2">
    <property type="entry name" value="2-(3-AMINO-3-CARBOXYPROPYL)HISTIDINE SYNTHASE SUBUNIT 2"/>
    <property type="match status" value="1"/>
</dbReference>
<dbReference type="STRING" id="215637.A0A4P9ZYI8"/>
<evidence type="ECO:0000256" key="7">
    <source>
        <dbReference type="ARBA" id="ARBA00023014"/>
    </source>
</evidence>
<dbReference type="UniPathway" id="UPA00559"/>
<comment type="pathway">
    <text evidence="2 10">Protein modification; peptidyl-diphthamide biosynthesis.</text>
</comment>
<evidence type="ECO:0000256" key="9">
    <source>
        <dbReference type="ARBA" id="ARBA00054092"/>
    </source>
</evidence>
<keyword evidence="13" id="KW-1185">Reference proteome</keyword>
<name>A0A4P9ZYI8_9FUNG</name>
<evidence type="ECO:0000256" key="8">
    <source>
        <dbReference type="ARBA" id="ARBA00034128"/>
    </source>
</evidence>
<keyword evidence="10" id="KW-0963">Cytoplasm</keyword>
<protein>
    <recommendedName>
        <fullName evidence="4 10">2-(3-amino-3-carboxypropyl)histidine synthase subunit 2</fullName>
    </recommendedName>
</protein>
<dbReference type="NCBIfam" id="TIGR00272">
    <property type="entry name" value="DPH2"/>
    <property type="match status" value="1"/>
</dbReference>
<evidence type="ECO:0000256" key="10">
    <source>
        <dbReference type="RuleBase" id="RU364133"/>
    </source>
</evidence>
<sequence length="486" mass="54285">MESSGVDAIERQVTEPARKLADSHAQYYDFYELDRTIAAIRCHNYQRVALQFPDLMLSDSTFIYAELAKHTDAEIFILADTSYGSCCIDEIAAEHVGADLIVHYGHSCLSAPSRIPVLYVFGKPSVGMNQLAEKFRQFFDPASDRPVLILYDVAYHHCKAPPTQSLRESSPVPAEETPCCKTKPVRSEGEKGTTTQRGRSYTLLPGTSITDYSLFYIGSESPALSNIILTHNQCPAFHFDPQSGLGQELTVKSSKSLMKRYFMLQKAKDSDVVGIVAGTLGVASYMKVIQHLKSILRQAGKKYYQFVMGKINVAKMANFMEIDVFVLVACPENSLIDSKEFYRPIVTPYELELSLKSDLEWTGAYITDFNQLLHGALETTAKKPNAASDDSDEDVDRPHFSLVTGKFKYNRRYHPVQLDTLTDQARDLTIRNKATDVSTVLGSAGAEYLLQRSFQGLEQKLGETEVELATDGRRGIARGYSHEKML</sequence>
<gene>
    <name evidence="12" type="ORF">BJ085DRAFT_23242</name>
</gene>
<dbReference type="GO" id="GO:0017183">
    <property type="term" value="P:protein histidyl modification to diphthamide"/>
    <property type="evidence" value="ECO:0007669"/>
    <property type="project" value="UniProtKB-UniPathway"/>
</dbReference>
<dbReference type="InterPro" id="IPR042263">
    <property type="entry name" value="DPH1/DPH2_1"/>
</dbReference>
<dbReference type="InterPro" id="IPR010014">
    <property type="entry name" value="DHP2"/>
</dbReference>
<comment type="cofactor">
    <cofactor evidence="1">
        <name>[4Fe-4S] cluster</name>
        <dbReference type="ChEBI" id="CHEBI:49883"/>
    </cofactor>
</comment>
<dbReference type="Proteomes" id="UP000268162">
    <property type="component" value="Unassembled WGS sequence"/>
</dbReference>
<accession>A0A4P9ZYI8</accession>
<dbReference type="Pfam" id="PF01866">
    <property type="entry name" value="Diphthamide_syn"/>
    <property type="match status" value="1"/>
</dbReference>
<dbReference type="SFLD" id="SFLDG01121">
    <property type="entry name" value="Diphthamide_biosynthesis"/>
    <property type="match status" value="1"/>
</dbReference>
<evidence type="ECO:0000256" key="4">
    <source>
        <dbReference type="ARBA" id="ARBA00021914"/>
    </source>
</evidence>
<dbReference type="PANTHER" id="PTHR10762">
    <property type="entry name" value="DIPHTHAMIDE BIOSYNTHESIS PROTEIN"/>
    <property type="match status" value="1"/>
</dbReference>
<dbReference type="NCBIfam" id="TIGR00322">
    <property type="entry name" value="diphth2_R"/>
    <property type="match status" value="1"/>
</dbReference>
<comment type="function">
    <text evidence="10">Required for the first step of diphthamide biosynthesis, a post-translational modification of histidine which occurs in elongation factor 2. DPH1 and DPH2 transfer a 3-amino-3-carboxypropyl (ACP) group from S-adenosyl-L-methionine (SAM) to a histidine residue, the reaction is assisted by a reduction system comprising DPH3 and a NADH-dependent reductase. Facilitates the reduction of the catalytic iron-sulfur cluster found in the DPH1 subunit.</text>
</comment>
<dbReference type="GO" id="GO:0051536">
    <property type="term" value="F:iron-sulfur cluster binding"/>
    <property type="evidence" value="ECO:0007669"/>
    <property type="project" value="UniProtKB-KW"/>
</dbReference>
<evidence type="ECO:0000256" key="3">
    <source>
        <dbReference type="ARBA" id="ARBA00006179"/>
    </source>
</evidence>
<dbReference type="FunFam" id="3.40.50.11860:FF:000001">
    <property type="entry name" value="2-(3-amino-3-carboxypropyl)histidine synthase subunit 2"/>
    <property type="match status" value="1"/>
</dbReference>
<dbReference type="FunFam" id="3.40.50.11840:FF:000002">
    <property type="entry name" value="2-(3-amino-3-carboxypropyl)histidine synthase subunit 2"/>
    <property type="match status" value="1"/>
</dbReference>
<evidence type="ECO:0000256" key="5">
    <source>
        <dbReference type="ARBA" id="ARBA00022723"/>
    </source>
</evidence>
<comment type="function">
    <text evidence="9">Required for the first step of diphthamide biosynthesis, a post-translational modification of histidine which occurs in elongation factor 2. DPH1 and DPH2 transfer a 3-amino-3-carboxypropyl (ACP) group from S-adenosyl-L-methionine (SAM) to a histidine residue, the reaction is assisted by a reduction system comprising DPH3 and a NADH-dependent reductase, predominantly CBR1. Facilitates the reduction of the catalytic iron-sulfur cluster found in the DPH1 subunit.</text>
</comment>
<dbReference type="InterPro" id="IPR016435">
    <property type="entry name" value="DPH1/DPH2"/>
</dbReference>
<comment type="subunit">
    <text evidence="8">Component of the 2-(3-amino-3-carboxypropyl)histidine synthase complex composed of DPH1, DPH2, DPH3 and a NADH-dependent reductase, predominantly CBR1.</text>
</comment>
<evidence type="ECO:0000313" key="12">
    <source>
        <dbReference type="EMBL" id="RKP38786.1"/>
    </source>
</evidence>
<keyword evidence="6 10" id="KW-0408">Iron</keyword>
<comment type="similarity">
    <text evidence="3 10">Belongs to the DPH1/DPH2 family. DPH2 subfamily.</text>
</comment>
<organism evidence="12 13">
    <name type="scientific">Dimargaris cristalligena</name>
    <dbReference type="NCBI Taxonomy" id="215637"/>
    <lineage>
        <taxon>Eukaryota</taxon>
        <taxon>Fungi</taxon>
        <taxon>Fungi incertae sedis</taxon>
        <taxon>Zoopagomycota</taxon>
        <taxon>Kickxellomycotina</taxon>
        <taxon>Dimargaritomycetes</taxon>
        <taxon>Dimargaritales</taxon>
        <taxon>Dimargaritaceae</taxon>
        <taxon>Dimargaris</taxon>
    </lineage>
</organism>
<dbReference type="GO" id="GO:0090560">
    <property type="term" value="F:2-(3-amino-3-carboxypropyl)histidine synthase activity"/>
    <property type="evidence" value="ECO:0007669"/>
    <property type="project" value="InterPro"/>
</dbReference>
<evidence type="ECO:0000256" key="11">
    <source>
        <dbReference type="SAM" id="MobiDB-lite"/>
    </source>
</evidence>
<comment type="subcellular location">
    <subcellularLocation>
        <location evidence="10">Cytoplasm</location>
    </subcellularLocation>
</comment>
<dbReference type="GO" id="GO:0005737">
    <property type="term" value="C:cytoplasm"/>
    <property type="evidence" value="ECO:0007669"/>
    <property type="project" value="UniProtKB-SubCell"/>
</dbReference>
<evidence type="ECO:0000256" key="6">
    <source>
        <dbReference type="ARBA" id="ARBA00023004"/>
    </source>
</evidence>
<dbReference type="GO" id="GO:0046872">
    <property type="term" value="F:metal ion binding"/>
    <property type="evidence" value="ECO:0007669"/>
    <property type="project" value="UniProtKB-KW"/>
</dbReference>
<keyword evidence="7 10" id="KW-0411">Iron-sulfur</keyword>
<dbReference type="AlphaFoldDB" id="A0A4P9ZYI8"/>
<dbReference type="Gene3D" id="3.40.50.11860">
    <property type="entry name" value="Diphthamide synthesis DPH1/DPH2 domain 3"/>
    <property type="match status" value="1"/>
</dbReference>
<proteinExistence type="inferred from homology"/>
<evidence type="ECO:0000256" key="1">
    <source>
        <dbReference type="ARBA" id="ARBA00001966"/>
    </source>
</evidence>
<dbReference type="InterPro" id="IPR042265">
    <property type="entry name" value="DPH1/DPH2_3"/>
</dbReference>
<keyword evidence="5 10" id="KW-0479">Metal-binding</keyword>
<evidence type="ECO:0000256" key="2">
    <source>
        <dbReference type="ARBA" id="ARBA00005156"/>
    </source>
</evidence>
<dbReference type="SFLD" id="SFLDS00032">
    <property type="entry name" value="Radical_SAM_3-amino-3-carboxyp"/>
    <property type="match status" value="1"/>
</dbReference>